<dbReference type="Proteomes" id="UP001596050">
    <property type="component" value="Unassembled WGS sequence"/>
</dbReference>
<keyword evidence="1" id="KW-0732">Signal</keyword>
<keyword evidence="3" id="KW-1185">Reference proteome</keyword>
<name>A0ABW0L2T8_9BURK</name>
<feature type="signal peptide" evidence="1">
    <location>
        <begin position="1"/>
        <end position="23"/>
    </location>
</feature>
<evidence type="ECO:0000313" key="3">
    <source>
        <dbReference type="Proteomes" id="UP001596050"/>
    </source>
</evidence>
<dbReference type="EMBL" id="JBHSMU010000009">
    <property type="protein sequence ID" value="MFC5460024.1"/>
    <property type="molecule type" value="Genomic_DNA"/>
</dbReference>
<sequence>MASFLRATIGILLPLLTIDCASAQWLGEAGVGARRVSHREYDNSGRLLVRETGWLPGVVLKASRTAGSITGFGALDGYRRDIGYVGRTQAGVGADSTTATTLASLRLGASYDLGRGTALTAALETDRWKRTIRGTRTAAGLQERYRSERLIVGAGRTWHPALGVLGADAALVLSTPERMRVGFSGLLDPASLETQRGRGARIGARFVPVAAPALAFHGTLDSIRVARSEDVPVTRNGQFTGTIAQPKHTRTALTLTVSALF</sequence>
<evidence type="ECO:0008006" key="4">
    <source>
        <dbReference type="Google" id="ProtNLM"/>
    </source>
</evidence>
<protein>
    <recommendedName>
        <fullName evidence="4">Autotransporter domain-containing protein</fullName>
    </recommendedName>
</protein>
<gene>
    <name evidence="2" type="ORF">ACFPN5_09400</name>
</gene>
<comment type="caution">
    <text evidence="2">The sequence shown here is derived from an EMBL/GenBank/DDBJ whole genome shotgun (WGS) entry which is preliminary data.</text>
</comment>
<proteinExistence type="predicted"/>
<evidence type="ECO:0000313" key="2">
    <source>
        <dbReference type="EMBL" id="MFC5460024.1"/>
    </source>
</evidence>
<dbReference type="RefSeq" id="WP_379782450.1">
    <property type="nucleotide sequence ID" value="NZ_JBHSMU010000009.1"/>
</dbReference>
<organism evidence="2 3">
    <name type="scientific">Massilia niabensis</name>
    <dbReference type="NCBI Taxonomy" id="544910"/>
    <lineage>
        <taxon>Bacteria</taxon>
        <taxon>Pseudomonadati</taxon>
        <taxon>Pseudomonadota</taxon>
        <taxon>Betaproteobacteria</taxon>
        <taxon>Burkholderiales</taxon>
        <taxon>Oxalobacteraceae</taxon>
        <taxon>Telluria group</taxon>
        <taxon>Massilia</taxon>
    </lineage>
</organism>
<evidence type="ECO:0000256" key="1">
    <source>
        <dbReference type="SAM" id="SignalP"/>
    </source>
</evidence>
<accession>A0ABW0L2T8</accession>
<feature type="chain" id="PRO_5046478312" description="Autotransporter domain-containing protein" evidence="1">
    <location>
        <begin position="24"/>
        <end position="261"/>
    </location>
</feature>
<reference evidence="3" key="1">
    <citation type="journal article" date="2019" name="Int. J. Syst. Evol. Microbiol.">
        <title>The Global Catalogue of Microorganisms (GCM) 10K type strain sequencing project: providing services to taxonomists for standard genome sequencing and annotation.</title>
        <authorList>
            <consortium name="The Broad Institute Genomics Platform"/>
            <consortium name="The Broad Institute Genome Sequencing Center for Infectious Disease"/>
            <person name="Wu L."/>
            <person name="Ma J."/>
        </authorList>
    </citation>
    <scope>NUCLEOTIDE SEQUENCE [LARGE SCALE GENOMIC DNA]</scope>
    <source>
        <strain evidence="3">KACC 12649</strain>
    </source>
</reference>